<evidence type="ECO:0000313" key="2">
    <source>
        <dbReference type="EMBL" id="ACR80644.1"/>
    </source>
</evidence>
<dbReference type="RefSeq" id="WP_015869287.1">
    <property type="nucleotide sequence ID" value="NC_012785.1"/>
</dbReference>
<dbReference type="STRING" id="521045.Kole_1963"/>
<dbReference type="AlphaFoldDB" id="C5CH41"/>
<reference evidence="2 3" key="1">
    <citation type="submission" date="2009-06" db="EMBL/GenBank/DDBJ databases">
        <title>Complete sequence of Thermotogales bacterium TBF 19.5.1.</title>
        <authorList>
            <consortium name="US DOE Joint Genome Institute"/>
            <person name="Lucas S."/>
            <person name="Copeland A."/>
            <person name="Lapidus A."/>
            <person name="Glavina del Rio T."/>
            <person name="Tice H."/>
            <person name="Bruce D."/>
            <person name="Goodwin L."/>
            <person name="Pitluck S."/>
            <person name="Chertkov O."/>
            <person name="Brettin T."/>
            <person name="Detter J.C."/>
            <person name="Han C."/>
            <person name="Schmutz J."/>
            <person name="Larimer F."/>
            <person name="Land M."/>
            <person name="Hauser L."/>
            <person name="Kyrpides N."/>
            <person name="Ovchinnikova G."/>
            <person name="Noll K."/>
        </authorList>
    </citation>
    <scope>NUCLEOTIDE SEQUENCE [LARGE SCALE GENOMIC DNA]</scope>
    <source>
        <strain evidence="3">ATCC BAA-1733 / DSM 21960 / TBF 19.5.1</strain>
    </source>
</reference>
<feature type="domain" description="HEPN AbiJ-N-terminal" evidence="1">
    <location>
        <begin position="1"/>
        <end position="170"/>
    </location>
</feature>
<accession>C5CH41</accession>
<sequence length="300" mass="35186">MRFSERMGYKKPKTEIQYESMDDDLRNRIWSLLYSFYWGIMEEPEKRSYLIKEKLRGYENEYALFILFRKMWFYFLKKPIDEMPTYWPKLYSEIRKIYFSFPWYEVYDFIEFIVDNFGDKGPKGKQNEGFIDLCNEVLKEELSAYRFVDGVITPITNEIEISEIEHALESTSHLEGVNTHLKSALKLFSDKKNPDYRNSIKESISAIEALCRLISKDDKATLGKALKIIEESGKCKIHGSLKAGFEKIYGYTSDEHGIRHSLLDKDSELDQEDARFMLVSCSAFVNYLIVKANKGGITIN</sequence>
<dbReference type="Pfam" id="PF18863">
    <property type="entry name" value="AbiJ_NTD4"/>
    <property type="match status" value="1"/>
</dbReference>
<dbReference type="HOGENOM" id="CLU_075001_0_0_0"/>
<evidence type="ECO:0000259" key="1">
    <source>
        <dbReference type="Pfam" id="PF18863"/>
    </source>
</evidence>
<dbReference type="Proteomes" id="UP000002382">
    <property type="component" value="Chromosome"/>
</dbReference>
<reference evidence="2 3" key="2">
    <citation type="journal article" date="2011" name="J. Bacteriol.">
        <title>Genome Sequence of Kosmotoga olearia Strain TBF 19.5.1, a Thermophilic Bacterium with a Wide Growth Temperature Range, Isolated from the Troll B Oil Platform in the North Sea.</title>
        <authorList>
            <person name="Swithers K.S."/>
            <person name="Dipippo J.L."/>
            <person name="Bruce D.C."/>
            <person name="Detter C."/>
            <person name="Tapia R."/>
            <person name="Han S."/>
            <person name="Goodwin L.A."/>
            <person name="Han J."/>
            <person name="Woyke T."/>
            <person name="Pitluck S."/>
            <person name="Pennacchio L."/>
            <person name="Nolan M."/>
            <person name="Mikhailova N."/>
            <person name="Land M.L."/>
            <person name="Nesbo C.L."/>
            <person name="Gogarten J.P."/>
            <person name="Noll K.M."/>
        </authorList>
    </citation>
    <scope>NUCLEOTIDE SEQUENCE [LARGE SCALE GENOMIC DNA]</scope>
    <source>
        <strain evidence="3">ATCC BAA-1733 / DSM 21960 / TBF 19.5.1</strain>
    </source>
</reference>
<gene>
    <name evidence="2" type="ordered locus">Kole_1963</name>
</gene>
<proteinExistence type="predicted"/>
<organism evidence="2 3">
    <name type="scientific">Kosmotoga olearia (strain ATCC BAA-1733 / DSM 21960 / TBF 19.5.1)</name>
    <dbReference type="NCBI Taxonomy" id="521045"/>
    <lineage>
        <taxon>Bacteria</taxon>
        <taxon>Thermotogati</taxon>
        <taxon>Thermotogota</taxon>
        <taxon>Thermotogae</taxon>
        <taxon>Kosmotogales</taxon>
        <taxon>Kosmotogaceae</taxon>
        <taxon>Kosmotoga</taxon>
    </lineage>
</organism>
<dbReference type="InterPro" id="IPR049503">
    <property type="entry name" value="AbiJ_NTD4"/>
</dbReference>
<protein>
    <recommendedName>
        <fullName evidence="1">HEPN AbiJ-N-terminal domain-containing protein</fullName>
    </recommendedName>
</protein>
<evidence type="ECO:0000313" key="3">
    <source>
        <dbReference type="Proteomes" id="UP000002382"/>
    </source>
</evidence>
<dbReference type="EMBL" id="CP001634">
    <property type="protein sequence ID" value="ACR80644.1"/>
    <property type="molecule type" value="Genomic_DNA"/>
</dbReference>
<name>C5CH41_KOSOT</name>
<dbReference type="KEGG" id="kol:Kole_1963"/>
<keyword evidence="3" id="KW-1185">Reference proteome</keyword>
<dbReference type="OrthoDB" id="9786278at2"/>
<dbReference type="eggNOG" id="ENOG5030H02">
    <property type="taxonomic scope" value="Bacteria"/>
</dbReference>